<dbReference type="InterPro" id="IPR050796">
    <property type="entry name" value="SCF_F-box_component"/>
</dbReference>
<dbReference type="InterPro" id="IPR011043">
    <property type="entry name" value="Gal_Oxase/kelch_b-propeller"/>
</dbReference>
<reference evidence="3" key="1">
    <citation type="journal article" date="2016" name="Proc. Natl. Acad. Sci. U.S.A.">
        <title>Chromosome-level assembly of Arabidopsis thaliana Ler reveals the extent of translocation and inversion polymorphisms.</title>
        <authorList>
            <person name="Zapata L."/>
            <person name="Ding J."/>
            <person name="Willing E.M."/>
            <person name="Hartwig B."/>
            <person name="Bezdan D."/>
            <person name="Jiao W.B."/>
            <person name="Patel V."/>
            <person name="Velikkakam James G."/>
            <person name="Koornneef M."/>
            <person name="Ossowski S."/>
            <person name="Schneeberger K."/>
        </authorList>
    </citation>
    <scope>NUCLEOTIDE SEQUENCE [LARGE SCALE GENOMIC DNA]</scope>
    <source>
        <strain evidence="3">cv. Landsberg erecta</strain>
    </source>
</reference>
<evidence type="ECO:0000313" key="3">
    <source>
        <dbReference type="Proteomes" id="UP000078284"/>
    </source>
</evidence>
<dbReference type="Proteomes" id="UP000078284">
    <property type="component" value="Chromosome 3"/>
</dbReference>
<dbReference type="Pfam" id="PF07734">
    <property type="entry name" value="FBA_1"/>
    <property type="match status" value="1"/>
</dbReference>
<dbReference type="SUPFAM" id="SSF50965">
    <property type="entry name" value="Galactose oxidase, central domain"/>
    <property type="match status" value="1"/>
</dbReference>
<dbReference type="InterPro" id="IPR001810">
    <property type="entry name" value="F-box_dom"/>
</dbReference>
<accession>A0A178VMJ7</accession>
<dbReference type="SUPFAM" id="SSF81383">
    <property type="entry name" value="F-box domain"/>
    <property type="match status" value="1"/>
</dbReference>
<feature type="domain" description="F-box" evidence="1">
    <location>
        <begin position="2"/>
        <end position="53"/>
    </location>
</feature>
<dbReference type="PANTHER" id="PTHR31672:SF10">
    <property type="entry name" value="F-BOX DOMAIN-CONTAINING PROTEIN"/>
    <property type="match status" value="1"/>
</dbReference>
<sequence>MTLTISDLPRDLKKKIFSRIPLRYVRALRLTCKEWETLIKSRSLKIDEEESQMVALMDYNLCLMSKSFNGGDPSTEIKGKLTCFDEQVKVSMLFHCEGLLLCILKDDNTKVVVWNPYLGQRRFIQVRFSHIPGGWDQFSYALGYYKNNNMMKSFKLLRFFDYFYTSNDFVFYEIYDFDSGLWKTLDVTPYWRIRFFDDIGVSLKGNTYWCAKERKPEWNADPFIIVDHIICFDFTSERFGPLLPLPFRAMKESLVTLSCVREEKLAALFCRDVVVEVWITTTIESDKVSWSKFLTFGVGDCPMIYSCTGSFFIDEVNKVAVIFGQPLKRDKVFIIGEAGQVRDVDLGEPAHQDSWLYVCPYVPSLVQIKQPPGCKRRRQSSSENRRYKRNMMRLVELEKYHIAMEPKRGDKTI</sequence>
<dbReference type="SMART" id="SM00256">
    <property type="entry name" value="FBOX"/>
    <property type="match status" value="1"/>
</dbReference>
<comment type="caution">
    <text evidence="2">The sequence shown here is derived from an EMBL/GenBank/DDBJ whole genome shotgun (WGS) entry which is preliminary data.</text>
</comment>
<protein>
    <recommendedName>
        <fullName evidence="1">F-box domain-containing protein</fullName>
    </recommendedName>
</protein>
<dbReference type="PROSITE" id="PS50181">
    <property type="entry name" value="FBOX"/>
    <property type="match status" value="1"/>
</dbReference>
<dbReference type="AlphaFoldDB" id="A0A178VMJ7"/>
<dbReference type="InterPro" id="IPR006527">
    <property type="entry name" value="F-box-assoc_dom_typ1"/>
</dbReference>
<dbReference type="EMBL" id="LUHQ01000003">
    <property type="protein sequence ID" value="OAP07076.1"/>
    <property type="molecule type" value="Genomic_DNA"/>
</dbReference>
<dbReference type="InterPro" id="IPR036047">
    <property type="entry name" value="F-box-like_dom_sf"/>
</dbReference>
<dbReference type="Gene3D" id="1.20.1280.50">
    <property type="match status" value="1"/>
</dbReference>
<proteinExistence type="predicted"/>
<dbReference type="NCBIfam" id="TIGR01640">
    <property type="entry name" value="F_box_assoc_1"/>
    <property type="match status" value="1"/>
</dbReference>
<name>A0A178VMJ7_ARATH</name>
<organism evidence="2 3">
    <name type="scientific">Arabidopsis thaliana</name>
    <name type="common">Mouse-ear cress</name>
    <dbReference type="NCBI Taxonomy" id="3702"/>
    <lineage>
        <taxon>Eukaryota</taxon>
        <taxon>Viridiplantae</taxon>
        <taxon>Streptophyta</taxon>
        <taxon>Embryophyta</taxon>
        <taxon>Tracheophyta</taxon>
        <taxon>Spermatophyta</taxon>
        <taxon>Magnoliopsida</taxon>
        <taxon>eudicotyledons</taxon>
        <taxon>Gunneridae</taxon>
        <taxon>Pentapetalae</taxon>
        <taxon>rosids</taxon>
        <taxon>malvids</taxon>
        <taxon>Brassicales</taxon>
        <taxon>Brassicaceae</taxon>
        <taxon>Camelineae</taxon>
        <taxon>Arabidopsis</taxon>
    </lineage>
</organism>
<dbReference type="InterPro" id="IPR017451">
    <property type="entry name" value="F-box-assoc_interact_dom"/>
</dbReference>
<gene>
    <name evidence="2" type="ordered locus">AXX17_At3g24640</name>
</gene>
<dbReference type="Pfam" id="PF00646">
    <property type="entry name" value="F-box"/>
    <property type="match status" value="1"/>
</dbReference>
<dbReference type="ExpressionAtlas" id="A0A178VMJ7">
    <property type="expression patterns" value="differential"/>
</dbReference>
<evidence type="ECO:0000313" key="2">
    <source>
        <dbReference type="EMBL" id="OAP07076.1"/>
    </source>
</evidence>
<evidence type="ECO:0000259" key="1">
    <source>
        <dbReference type="PROSITE" id="PS50181"/>
    </source>
</evidence>
<dbReference type="PANTHER" id="PTHR31672">
    <property type="entry name" value="BNACNNG10540D PROTEIN"/>
    <property type="match status" value="1"/>
</dbReference>